<comment type="cofactor">
    <cofactor evidence="1">
        <name>pyrroloquinoline quinone</name>
        <dbReference type="ChEBI" id="CHEBI:58442"/>
    </cofactor>
</comment>
<feature type="domain" description="Pyrrolo-quinoline quinone repeat" evidence="4">
    <location>
        <begin position="41"/>
        <end position="667"/>
    </location>
</feature>
<dbReference type="InterPro" id="IPR002372">
    <property type="entry name" value="PQQ_rpt_dom"/>
</dbReference>
<dbReference type="PANTHER" id="PTHR32303">
    <property type="entry name" value="QUINOPROTEIN ALCOHOL DEHYDROGENASE (CYTOCHROME C)"/>
    <property type="match status" value="1"/>
</dbReference>
<dbReference type="STRING" id="56193.YP76_13530"/>
<dbReference type="SUPFAM" id="SSF50998">
    <property type="entry name" value="Quinoprotein alcohol dehydrogenase-like"/>
    <property type="match status" value="1"/>
</dbReference>
<proteinExistence type="inferred from homology"/>
<protein>
    <submittedName>
        <fullName evidence="5">Quinoprotein glucose dehydrogenase</fullName>
    </submittedName>
</protein>
<dbReference type="PATRIC" id="fig|56193.3.peg.2818"/>
<dbReference type="Gene3D" id="2.140.10.10">
    <property type="entry name" value="Quinoprotein alcohol dehydrogenase-like superfamily"/>
    <property type="match status" value="2"/>
</dbReference>
<keyword evidence="3" id="KW-0560">Oxidoreductase</keyword>
<evidence type="ECO:0000256" key="2">
    <source>
        <dbReference type="ARBA" id="ARBA00008156"/>
    </source>
</evidence>
<dbReference type="EMBL" id="LBIC01000006">
    <property type="protein sequence ID" value="KKW91437.1"/>
    <property type="molecule type" value="Genomic_DNA"/>
</dbReference>
<keyword evidence="6" id="KW-1185">Reference proteome</keyword>
<sequence>MFKITRRRLLGGTVAVAATIGTAPVRRAMAQELPGGPDTEWRHYAADQANTRYSPLDQINAENFGDLQVAWSFKTDILGARKEYQFEPTPLLIKGRLFLTAGSRRDCVAIDAATGELLWMYRKDEGQRALNSPRQLSGHGCSYWTDGKQERILFVTIGYQLVSLDAATGLPDPAFGVDGVVDLKKDFDQEIDPETADVGLHATPLIARDVVVVGAAHTAGDVPAVRKNVKGYVRGFDVRTGKRKWIFHTIPKKGEYGYDSWLNGDADEAGNGGVWAEMSADEELGLVYVPVELPTGDEMGMFRRGNALFGESLVALDLETGVRRWHYQLVHHGLWDRDIPCAPILCDIPVNGKTVKALAQPTKQSFLYVLDRTNGQPIWPIVERPVEAGDVPGEWYARTQPFPTKPPAYDVQGVGIDDLIDFTPELRKQAVELVKQYKIGPLYTPPVVSKPGRWGTISVPGIQGGTNWPGGCYDPESHTVFVYSKTQPSVIGIIPNEDTSVSEFPQVHGIAGSEVRPQVAMGATAPTPFMRPPAAKPGSGPPPGFLFVQGLPLLKPPYGRITAIDLSKGDLKWQVAHGETPDNVRNHPALKGLKIPRTGRAGNLGPLCTKSLVICGEAGFYTNEYGIRGAMLRAYDKATGEEKGAVYMPAPQSGSPMTYMLNNRQYIVVAIGGGNYSAELVAFRLPGVA</sequence>
<dbReference type="Proteomes" id="UP000033874">
    <property type="component" value="Unassembled WGS sequence"/>
</dbReference>
<comment type="caution">
    <text evidence="5">The sequence shown here is derived from an EMBL/GenBank/DDBJ whole genome shotgun (WGS) entry which is preliminary data.</text>
</comment>
<dbReference type="RefSeq" id="WP_046764166.1">
    <property type="nucleotide sequence ID" value="NZ_LBIC01000006.1"/>
</dbReference>
<dbReference type="SMART" id="SM00564">
    <property type="entry name" value="PQQ"/>
    <property type="match status" value="4"/>
</dbReference>
<evidence type="ECO:0000256" key="1">
    <source>
        <dbReference type="ARBA" id="ARBA00001931"/>
    </source>
</evidence>
<dbReference type="AlphaFoldDB" id="A0A0M3AMP8"/>
<dbReference type="InterPro" id="IPR018391">
    <property type="entry name" value="PQQ_b-propeller_rpt"/>
</dbReference>
<evidence type="ECO:0000256" key="3">
    <source>
        <dbReference type="ARBA" id="ARBA00023002"/>
    </source>
</evidence>
<accession>A0A0M3AMP8</accession>
<gene>
    <name evidence="5" type="ORF">YP76_13530</name>
</gene>
<dbReference type="GO" id="GO:0016491">
    <property type="term" value="F:oxidoreductase activity"/>
    <property type="evidence" value="ECO:0007669"/>
    <property type="project" value="UniProtKB-KW"/>
</dbReference>
<evidence type="ECO:0000259" key="4">
    <source>
        <dbReference type="Pfam" id="PF01011"/>
    </source>
</evidence>
<evidence type="ECO:0000313" key="6">
    <source>
        <dbReference type="Proteomes" id="UP000033874"/>
    </source>
</evidence>
<name>A0A0M3AMP8_9SPHN</name>
<reference evidence="5 6" key="1">
    <citation type="submission" date="2015-04" db="EMBL/GenBank/DDBJ databases">
        <title>Genome sequence of aromatic hydrocarbons-degrading Sphingobium chungbukense DJ77.</title>
        <authorList>
            <person name="Kim Y.-C."/>
            <person name="Chae J.-C."/>
        </authorList>
    </citation>
    <scope>NUCLEOTIDE SEQUENCE [LARGE SCALE GENOMIC DNA]</scope>
    <source>
        <strain evidence="5 6">DJ77</strain>
    </source>
</reference>
<organism evidence="5 6">
    <name type="scientific">Sphingobium chungbukense</name>
    <dbReference type="NCBI Taxonomy" id="56193"/>
    <lineage>
        <taxon>Bacteria</taxon>
        <taxon>Pseudomonadati</taxon>
        <taxon>Pseudomonadota</taxon>
        <taxon>Alphaproteobacteria</taxon>
        <taxon>Sphingomonadales</taxon>
        <taxon>Sphingomonadaceae</taxon>
        <taxon>Sphingobium</taxon>
    </lineage>
</organism>
<dbReference type="Pfam" id="PF01011">
    <property type="entry name" value="PQQ"/>
    <property type="match status" value="1"/>
</dbReference>
<dbReference type="PROSITE" id="PS51318">
    <property type="entry name" value="TAT"/>
    <property type="match status" value="1"/>
</dbReference>
<dbReference type="InterPro" id="IPR011047">
    <property type="entry name" value="Quinoprotein_ADH-like_sf"/>
</dbReference>
<evidence type="ECO:0000313" key="5">
    <source>
        <dbReference type="EMBL" id="KKW91437.1"/>
    </source>
</evidence>
<dbReference type="InterPro" id="IPR006311">
    <property type="entry name" value="TAT_signal"/>
</dbReference>
<comment type="similarity">
    <text evidence="2">Belongs to the bacterial PQQ dehydrogenase family.</text>
</comment>
<dbReference type="PANTHER" id="PTHR32303:SF4">
    <property type="entry name" value="QUINOPROTEIN GLUCOSE DEHYDROGENASE"/>
    <property type="match status" value="1"/>
</dbReference>